<feature type="active site" description="Nucleophile" evidence="4">
    <location>
        <position position="53"/>
    </location>
</feature>
<dbReference type="GO" id="GO:0016787">
    <property type="term" value="F:hydrolase activity"/>
    <property type="evidence" value="ECO:0007669"/>
    <property type="project" value="UniProtKB-UniRule"/>
</dbReference>
<dbReference type="AlphaFoldDB" id="A1ZUP0"/>
<dbReference type="RefSeq" id="WP_002701932.1">
    <property type="nucleotide sequence ID" value="NZ_AAWS01000041.1"/>
</dbReference>
<feature type="active site" description="Proton acceptor" evidence="4">
    <location>
        <position position="202"/>
    </location>
</feature>
<feature type="short sequence motif" description="GXSXG" evidence="4">
    <location>
        <begin position="51"/>
        <end position="55"/>
    </location>
</feature>
<keyword evidence="3 4" id="KW-0443">Lipid metabolism</keyword>
<evidence type="ECO:0000313" key="6">
    <source>
        <dbReference type="EMBL" id="EAY25926.1"/>
    </source>
</evidence>
<reference evidence="6 7" key="1">
    <citation type="submission" date="2007-01" db="EMBL/GenBank/DDBJ databases">
        <authorList>
            <person name="Haygood M."/>
            <person name="Podell S."/>
            <person name="Anderson C."/>
            <person name="Hopkinson B."/>
            <person name="Roe K."/>
            <person name="Barbeau K."/>
            <person name="Gaasterland T."/>
            <person name="Ferriera S."/>
            <person name="Johnson J."/>
            <person name="Kravitz S."/>
            <person name="Beeson K."/>
            <person name="Sutton G."/>
            <person name="Rogers Y.-H."/>
            <person name="Friedman R."/>
            <person name="Frazier M."/>
            <person name="Venter J.C."/>
        </authorList>
    </citation>
    <scope>NUCLEOTIDE SEQUENCE [LARGE SCALE GENOMIC DNA]</scope>
    <source>
        <strain evidence="6 7">ATCC 23134</strain>
    </source>
</reference>
<dbReference type="PROSITE" id="PS51635">
    <property type="entry name" value="PNPLA"/>
    <property type="match status" value="1"/>
</dbReference>
<name>A1ZUP0_MICM2</name>
<dbReference type="Pfam" id="PF01734">
    <property type="entry name" value="Patatin"/>
    <property type="match status" value="1"/>
</dbReference>
<feature type="short sequence motif" description="DGA/G" evidence="4">
    <location>
        <begin position="202"/>
        <end position="204"/>
    </location>
</feature>
<evidence type="ECO:0000259" key="5">
    <source>
        <dbReference type="PROSITE" id="PS51635"/>
    </source>
</evidence>
<evidence type="ECO:0000256" key="2">
    <source>
        <dbReference type="ARBA" id="ARBA00022963"/>
    </source>
</evidence>
<dbReference type="eggNOG" id="COG3621">
    <property type="taxonomic scope" value="Bacteria"/>
</dbReference>
<evidence type="ECO:0000313" key="7">
    <source>
        <dbReference type="Proteomes" id="UP000004095"/>
    </source>
</evidence>
<keyword evidence="2 4" id="KW-0442">Lipid degradation</keyword>
<dbReference type="GO" id="GO:0016042">
    <property type="term" value="P:lipid catabolic process"/>
    <property type="evidence" value="ECO:0007669"/>
    <property type="project" value="UniProtKB-UniRule"/>
</dbReference>
<feature type="short sequence motif" description="GXGXXG" evidence="4">
    <location>
        <begin position="12"/>
        <end position="17"/>
    </location>
</feature>
<sequence length="348" mass="39218">MSKKVRILSLDGGGTRGVIPATILVYVEEQLKKKSGNPNTKLADYFDFVAGTSTGGMLACFYLAPGFSDDQDKTSTAKFEATQALDFYVQRGNDIFNKSRKNNWLGLRSLIDATKFSPIMLDNVLLEVFGNTRMTELIRPCLVTTYNMKTTSPFFFNSHEDTDKQRDFYVRDVARSTSAAPTYFPPAQINNLITGEEMFNIDGGLFAHDPTMMAYVECRKTKFPQKEHPTAKDMLILSLGTGASDIQLNQLDKSNKWWLGKWATYLPQIVIDGAFDTITTQMRWLFDTLEGDQKNYLRVDVPEENPGSFSPDLADASPENINKLQEVAQATLEHHRNSLDEFINHLMA</sequence>
<dbReference type="InterPro" id="IPR016035">
    <property type="entry name" value="Acyl_Trfase/lysoPLipase"/>
</dbReference>
<evidence type="ECO:0000256" key="1">
    <source>
        <dbReference type="ARBA" id="ARBA00022801"/>
    </source>
</evidence>
<dbReference type="Proteomes" id="UP000004095">
    <property type="component" value="Unassembled WGS sequence"/>
</dbReference>
<comment type="caution">
    <text evidence="6">The sequence shown here is derived from an EMBL/GenBank/DDBJ whole genome shotgun (WGS) entry which is preliminary data.</text>
</comment>
<proteinExistence type="predicted"/>
<gene>
    <name evidence="6" type="ORF">M23134_00880</name>
</gene>
<dbReference type="PANTHER" id="PTHR32241:SF3">
    <property type="entry name" value="PATATIN-LIKE PROTEIN 6"/>
    <property type="match status" value="1"/>
</dbReference>
<keyword evidence="7" id="KW-1185">Reference proteome</keyword>
<dbReference type="SUPFAM" id="SSF52151">
    <property type="entry name" value="FabD/lysophospholipase-like"/>
    <property type="match status" value="1"/>
</dbReference>
<organism evidence="6 7">
    <name type="scientific">Microscilla marina ATCC 23134</name>
    <dbReference type="NCBI Taxonomy" id="313606"/>
    <lineage>
        <taxon>Bacteria</taxon>
        <taxon>Pseudomonadati</taxon>
        <taxon>Bacteroidota</taxon>
        <taxon>Cytophagia</taxon>
        <taxon>Cytophagales</taxon>
        <taxon>Microscillaceae</taxon>
        <taxon>Microscilla</taxon>
    </lineage>
</organism>
<dbReference type="PANTHER" id="PTHR32241">
    <property type="entry name" value="PATATIN-LIKE PROTEIN 6"/>
    <property type="match status" value="1"/>
</dbReference>
<dbReference type="Gene3D" id="3.40.1090.10">
    <property type="entry name" value="Cytosolic phospholipase A2 catalytic domain"/>
    <property type="match status" value="1"/>
</dbReference>
<feature type="domain" description="PNPLA" evidence="5">
    <location>
        <begin position="8"/>
        <end position="215"/>
    </location>
</feature>
<dbReference type="EMBL" id="AAWS01000041">
    <property type="protein sequence ID" value="EAY25926.1"/>
    <property type="molecule type" value="Genomic_DNA"/>
</dbReference>
<dbReference type="OrthoDB" id="9807112at2"/>
<accession>A1ZUP0</accession>
<dbReference type="InterPro" id="IPR002641">
    <property type="entry name" value="PNPLA_dom"/>
</dbReference>
<keyword evidence="1 4" id="KW-0378">Hydrolase</keyword>
<evidence type="ECO:0000256" key="4">
    <source>
        <dbReference type="PROSITE-ProRule" id="PRU01161"/>
    </source>
</evidence>
<protein>
    <submittedName>
        <fullName evidence="6">Phospholipase, patatin family</fullName>
    </submittedName>
</protein>
<dbReference type="CDD" id="cd07215">
    <property type="entry name" value="Pat17_PNPLA8_PNPLA9_like2"/>
    <property type="match status" value="1"/>
</dbReference>
<evidence type="ECO:0000256" key="3">
    <source>
        <dbReference type="ARBA" id="ARBA00023098"/>
    </source>
</evidence>